<dbReference type="Proteomes" id="UP000683360">
    <property type="component" value="Unassembled WGS sequence"/>
</dbReference>
<evidence type="ECO:0000313" key="2">
    <source>
        <dbReference type="Proteomes" id="UP000683360"/>
    </source>
</evidence>
<reference evidence="1" key="1">
    <citation type="submission" date="2021-03" db="EMBL/GenBank/DDBJ databases">
        <authorList>
            <person name="Bekaert M."/>
        </authorList>
    </citation>
    <scope>NUCLEOTIDE SEQUENCE</scope>
</reference>
<proteinExistence type="predicted"/>
<organism evidence="1 2">
    <name type="scientific">Mytilus edulis</name>
    <name type="common">Blue mussel</name>
    <dbReference type="NCBI Taxonomy" id="6550"/>
    <lineage>
        <taxon>Eukaryota</taxon>
        <taxon>Metazoa</taxon>
        <taxon>Spiralia</taxon>
        <taxon>Lophotrochozoa</taxon>
        <taxon>Mollusca</taxon>
        <taxon>Bivalvia</taxon>
        <taxon>Autobranchia</taxon>
        <taxon>Pteriomorphia</taxon>
        <taxon>Mytilida</taxon>
        <taxon>Mytiloidea</taxon>
        <taxon>Mytilidae</taxon>
        <taxon>Mytilinae</taxon>
        <taxon>Mytilus</taxon>
    </lineage>
</organism>
<dbReference type="AlphaFoldDB" id="A0A8S3UCG0"/>
<comment type="caution">
    <text evidence="1">The sequence shown here is derived from an EMBL/GenBank/DDBJ whole genome shotgun (WGS) entry which is preliminary data.</text>
</comment>
<name>A0A8S3UCG0_MYTED</name>
<protein>
    <submittedName>
        <fullName evidence="1">Uncharacterized protein</fullName>
    </submittedName>
</protein>
<keyword evidence="2" id="KW-1185">Reference proteome</keyword>
<evidence type="ECO:0000313" key="1">
    <source>
        <dbReference type="EMBL" id="CAG2243556.1"/>
    </source>
</evidence>
<sequence>MSASEVFLVFDWAMKYPPSRYCEYQTNWFAKRGNDLQIRIVFHQIGNDLESLGFVHIFQNQISPHPSGVILDTIRSVKEKYPQIDGLHLWSDNAGCYKSKPHFEIVIDLAEKDYNVDFDLDFTNIPSDLVDLSYCSFVAELDVLAKQLQQCTKCCTPLHLHNSLGVIPRGLSGILFVQCTECGNVDRI</sequence>
<dbReference type="EMBL" id="CAJPWZ010002705">
    <property type="protein sequence ID" value="CAG2243556.1"/>
    <property type="molecule type" value="Genomic_DNA"/>
</dbReference>
<dbReference type="OrthoDB" id="7698403at2759"/>
<accession>A0A8S3UCG0</accession>
<gene>
    <name evidence="1" type="ORF">MEDL_55685</name>
</gene>